<dbReference type="InterPro" id="IPR017970">
    <property type="entry name" value="Homeobox_CS"/>
</dbReference>
<feature type="compositionally biased region" description="Low complexity" evidence="6">
    <location>
        <begin position="419"/>
        <end position="443"/>
    </location>
</feature>
<dbReference type="EMBL" id="JAWWNJ010000001">
    <property type="protein sequence ID" value="KAK7064077.1"/>
    <property type="molecule type" value="Genomic_DNA"/>
</dbReference>
<organism evidence="8 9">
    <name type="scientific">Favolaschia claudopus</name>
    <dbReference type="NCBI Taxonomy" id="2862362"/>
    <lineage>
        <taxon>Eukaryota</taxon>
        <taxon>Fungi</taxon>
        <taxon>Dikarya</taxon>
        <taxon>Basidiomycota</taxon>
        <taxon>Agaricomycotina</taxon>
        <taxon>Agaricomycetes</taxon>
        <taxon>Agaricomycetidae</taxon>
        <taxon>Agaricales</taxon>
        <taxon>Marasmiineae</taxon>
        <taxon>Mycenaceae</taxon>
        <taxon>Favolaschia</taxon>
    </lineage>
</organism>
<dbReference type="Gene3D" id="1.10.10.60">
    <property type="entry name" value="Homeodomain-like"/>
    <property type="match status" value="1"/>
</dbReference>
<evidence type="ECO:0000256" key="3">
    <source>
        <dbReference type="ARBA" id="ARBA00023242"/>
    </source>
</evidence>
<dbReference type="Pfam" id="PF00046">
    <property type="entry name" value="Homeodomain"/>
    <property type="match status" value="1"/>
</dbReference>
<protein>
    <recommendedName>
        <fullName evidence="7">Homeobox domain-containing protein</fullName>
    </recommendedName>
</protein>
<sequence length="629" mass="67594">MPQDADYLQRIIRNAEAVKRLHTPSLQRQNAVPILSVPPTVSLPSPPSIRSKLEAIGLDRRFVDRLARRYDRTCKGIHSTTQLSLQQACRDLAAIPEHSDVTPLPQLLNRIITAYTKRYTRSVGVFEQRAIEFATKIAERKGLKDEKAKNAKKRLPFNSDFVPTLEQQFDLNAYPTVADRATLAKQSGMTDRQIEIWFQNRRRRCKEAGLPVRRVSTNSISSTDTEVAPLHLTPPPAQQSPVIDIEVASTFDDCDYADSNEYEDDVDEQEDDGPEIIDLTITPDPEPIPSPVNIPTPPNPLELASSQCAPAPYKPRYSLCPPFADSSADDVTSSLILPVGPFSFASPTPYWPRQPSSCISPAQTTTPMPPPAFASTMDALSTVFASLHVTPLSSSRSPSSASSRTLSSSSSPSSPKPHTPTSSPRTVSTSTTSTASVTGASTSNATPRPYRPRPRVRPPVTIPVSGPVPTPTTASTNENPKKKKVSGPPRRVPANQRTSSSPSAAAGVNPMNLHIDAGNRDQGRSAPSPSRTLSSSSSSSSTSTFSFSSRTTSSSSSSSASSSTPPNSLRFAPMSNPTPTPSTPLTQPSSFFSSSFSSFSFSSPSGSVGSTTSPSDSQSHFNFPFSFAL</sequence>
<dbReference type="InterPro" id="IPR001356">
    <property type="entry name" value="HD"/>
</dbReference>
<dbReference type="Proteomes" id="UP001362999">
    <property type="component" value="Unassembled WGS sequence"/>
</dbReference>
<dbReference type="GO" id="GO:0005634">
    <property type="term" value="C:nucleus"/>
    <property type="evidence" value="ECO:0007669"/>
    <property type="project" value="UniProtKB-SubCell"/>
</dbReference>
<keyword evidence="1 4" id="KW-0238">DNA-binding</keyword>
<reference evidence="8 9" key="1">
    <citation type="journal article" date="2024" name="J Genomics">
        <title>Draft genome sequencing and assembly of Favolaschia claudopus CIRM-BRFM 2984 isolated from oak limbs.</title>
        <authorList>
            <person name="Navarro D."/>
            <person name="Drula E."/>
            <person name="Chaduli D."/>
            <person name="Cazenave R."/>
            <person name="Ahrendt S."/>
            <person name="Wang J."/>
            <person name="Lipzen A."/>
            <person name="Daum C."/>
            <person name="Barry K."/>
            <person name="Grigoriev I.V."/>
            <person name="Favel A."/>
            <person name="Rosso M.N."/>
            <person name="Martin F."/>
        </authorList>
    </citation>
    <scope>NUCLEOTIDE SEQUENCE [LARGE SCALE GENOMIC DNA]</scope>
    <source>
        <strain evidence="8 9">CIRM-BRFM 2984</strain>
    </source>
</reference>
<comment type="caution">
    <text evidence="8">The sequence shown here is derived from an EMBL/GenBank/DDBJ whole genome shotgun (WGS) entry which is preliminary data.</text>
</comment>
<dbReference type="InterPro" id="IPR009057">
    <property type="entry name" value="Homeodomain-like_sf"/>
</dbReference>
<comment type="subcellular location">
    <subcellularLocation>
        <location evidence="4 5">Nucleus</location>
    </subcellularLocation>
</comment>
<dbReference type="InterPro" id="IPR050460">
    <property type="entry name" value="Distal-less_Homeobox_TF"/>
</dbReference>
<feature type="region of interest" description="Disordered" evidence="6">
    <location>
        <begin position="391"/>
        <end position="629"/>
    </location>
</feature>
<keyword evidence="9" id="KW-1185">Reference proteome</keyword>
<feature type="domain" description="Homeobox" evidence="7">
    <location>
        <begin position="148"/>
        <end position="208"/>
    </location>
</feature>
<evidence type="ECO:0000256" key="4">
    <source>
        <dbReference type="PROSITE-ProRule" id="PRU00108"/>
    </source>
</evidence>
<evidence type="ECO:0000256" key="1">
    <source>
        <dbReference type="ARBA" id="ARBA00023125"/>
    </source>
</evidence>
<dbReference type="CDD" id="cd00086">
    <property type="entry name" value="homeodomain"/>
    <property type="match status" value="1"/>
</dbReference>
<dbReference type="GO" id="GO:0000981">
    <property type="term" value="F:DNA-binding transcription factor activity, RNA polymerase II-specific"/>
    <property type="evidence" value="ECO:0007669"/>
    <property type="project" value="InterPro"/>
</dbReference>
<dbReference type="PROSITE" id="PS00027">
    <property type="entry name" value="HOMEOBOX_1"/>
    <property type="match status" value="1"/>
</dbReference>
<feature type="DNA-binding region" description="Homeobox" evidence="4">
    <location>
        <begin position="150"/>
        <end position="209"/>
    </location>
</feature>
<feature type="compositionally biased region" description="Low complexity" evidence="6">
    <location>
        <begin position="391"/>
        <end position="413"/>
    </location>
</feature>
<keyword evidence="2 4" id="KW-0371">Homeobox</keyword>
<feature type="compositionally biased region" description="Low complexity" evidence="6">
    <location>
        <begin position="583"/>
        <end position="621"/>
    </location>
</feature>
<evidence type="ECO:0000313" key="8">
    <source>
        <dbReference type="EMBL" id="KAK7064077.1"/>
    </source>
</evidence>
<feature type="compositionally biased region" description="Low complexity" evidence="6">
    <location>
        <begin position="524"/>
        <end position="570"/>
    </location>
</feature>
<name>A0AAW0EJ34_9AGAR</name>
<dbReference type="GO" id="GO:0000978">
    <property type="term" value="F:RNA polymerase II cis-regulatory region sequence-specific DNA binding"/>
    <property type="evidence" value="ECO:0007669"/>
    <property type="project" value="TreeGrafter"/>
</dbReference>
<dbReference type="PANTHER" id="PTHR24327">
    <property type="entry name" value="HOMEOBOX PROTEIN"/>
    <property type="match status" value="1"/>
</dbReference>
<gene>
    <name evidence="8" type="ORF">R3P38DRAFT_2822272</name>
</gene>
<feature type="region of interest" description="Disordered" evidence="6">
    <location>
        <begin position="353"/>
        <end position="373"/>
    </location>
</feature>
<evidence type="ECO:0000256" key="5">
    <source>
        <dbReference type="RuleBase" id="RU000682"/>
    </source>
</evidence>
<dbReference type="SMART" id="SM00389">
    <property type="entry name" value="HOX"/>
    <property type="match status" value="1"/>
</dbReference>
<dbReference type="SUPFAM" id="SSF46689">
    <property type="entry name" value="Homeodomain-like"/>
    <property type="match status" value="1"/>
</dbReference>
<accession>A0AAW0EJ34</accession>
<evidence type="ECO:0000256" key="6">
    <source>
        <dbReference type="SAM" id="MobiDB-lite"/>
    </source>
</evidence>
<dbReference type="AlphaFoldDB" id="A0AAW0EJ34"/>
<evidence type="ECO:0000259" key="7">
    <source>
        <dbReference type="PROSITE" id="PS50071"/>
    </source>
</evidence>
<proteinExistence type="predicted"/>
<keyword evidence="3 4" id="KW-0539">Nucleus</keyword>
<evidence type="ECO:0000256" key="2">
    <source>
        <dbReference type="ARBA" id="ARBA00023155"/>
    </source>
</evidence>
<dbReference type="PANTHER" id="PTHR24327:SF41">
    <property type="entry name" value="BRAIN-SPECIFIC HOMEOBOX PROTEIN"/>
    <property type="match status" value="1"/>
</dbReference>
<evidence type="ECO:0000313" key="9">
    <source>
        <dbReference type="Proteomes" id="UP001362999"/>
    </source>
</evidence>
<dbReference type="PROSITE" id="PS50071">
    <property type="entry name" value="HOMEOBOX_2"/>
    <property type="match status" value="1"/>
</dbReference>